<reference evidence="2" key="1">
    <citation type="submission" date="2017-06" db="EMBL/GenBank/DDBJ databases">
        <title>Complete genome sequence of Capnocytophaga sp. KCOM 1579 (=ChDC OS43) isolated from a human refractory periapical abscess lesion.</title>
        <authorList>
            <person name="Kook J.-K."/>
            <person name="Park S.-N."/>
            <person name="Lim Y.K."/>
            <person name="Roh H."/>
        </authorList>
    </citation>
    <scope>NUCLEOTIDE SEQUENCE [LARGE SCALE GENOMIC DNA]</scope>
    <source>
        <strain evidence="2">ChDC OS43</strain>
    </source>
</reference>
<evidence type="ECO:0000313" key="2">
    <source>
        <dbReference type="Proteomes" id="UP000197007"/>
    </source>
</evidence>
<dbReference type="GO" id="GO:0004553">
    <property type="term" value="F:hydrolase activity, hydrolyzing O-glycosyl compounds"/>
    <property type="evidence" value="ECO:0007669"/>
    <property type="project" value="UniProtKB-ARBA"/>
</dbReference>
<sequence length="265" mass="30795">MKQLNLFLTFVFLSFCVSCSKQSKDIPEVTIDKTKVMLWDFKSLNGWLLGNQDEDYPQGKDKETYAKVVSDSYAKDGWAMKIWTKAYTEQRKKQKTVHRYGAGIYTWRTYIPPMETGAWASIGSFLYNSEGHEIDFEVGSGDAKRRKKLGAKEGQVVVFMTSQNNPWAQNAEVLIDSDQWHTFQIKLTINPQNNHYIATWLIDGVQHLQKELNYGQQYPFRIFCSVENIDFIGDHIPTKDHYALWDYVMYEPFTNAIEPVNPDNE</sequence>
<dbReference type="EMBL" id="CP022022">
    <property type="protein sequence ID" value="ASF42886.1"/>
    <property type="molecule type" value="Genomic_DNA"/>
</dbReference>
<gene>
    <name evidence="1" type="ORF">CBG49_07245</name>
</gene>
<organism evidence="1 2">
    <name type="scientific">Capnocytophaga endodontalis</name>
    <dbReference type="NCBI Taxonomy" id="2708117"/>
    <lineage>
        <taxon>Bacteria</taxon>
        <taxon>Pseudomonadati</taxon>
        <taxon>Bacteroidota</taxon>
        <taxon>Flavobacteriia</taxon>
        <taxon>Flavobacteriales</taxon>
        <taxon>Flavobacteriaceae</taxon>
        <taxon>Capnocytophaga</taxon>
    </lineage>
</organism>
<dbReference type="RefSeq" id="WP_088593973.1">
    <property type="nucleotide sequence ID" value="NZ_CP022022.1"/>
</dbReference>
<proteinExistence type="predicted"/>
<dbReference type="KEGG" id="capn:CBG49_07245"/>
<keyword evidence="2" id="KW-1185">Reference proteome</keyword>
<protein>
    <recommendedName>
        <fullName evidence="3">GH16 domain-containing protein</fullName>
    </recommendedName>
</protein>
<evidence type="ECO:0000313" key="1">
    <source>
        <dbReference type="EMBL" id="ASF42886.1"/>
    </source>
</evidence>
<evidence type="ECO:0008006" key="3">
    <source>
        <dbReference type="Google" id="ProtNLM"/>
    </source>
</evidence>
<dbReference type="InterPro" id="IPR013320">
    <property type="entry name" value="ConA-like_dom_sf"/>
</dbReference>
<name>A0A1Z4BNL9_9FLAO</name>
<accession>A0A1Z4BNL9</accession>
<dbReference type="Proteomes" id="UP000197007">
    <property type="component" value="Chromosome"/>
</dbReference>
<dbReference type="AlphaFoldDB" id="A0A1Z4BNL9"/>
<dbReference type="SUPFAM" id="SSF49899">
    <property type="entry name" value="Concanavalin A-like lectins/glucanases"/>
    <property type="match status" value="1"/>
</dbReference>
<dbReference type="GO" id="GO:0005975">
    <property type="term" value="P:carbohydrate metabolic process"/>
    <property type="evidence" value="ECO:0007669"/>
    <property type="project" value="UniProtKB-ARBA"/>
</dbReference>